<accession>A0AAE1D5N7</accession>
<dbReference type="PANTHER" id="PTHR13628:SF1">
    <property type="entry name" value="TRANSMEMBRANE PROTEIN 267"/>
    <property type="match status" value="1"/>
</dbReference>
<dbReference type="InterPro" id="IPR026572">
    <property type="entry name" value="TMEM267"/>
</dbReference>
<feature type="transmembrane region" description="Helical" evidence="6">
    <location>
        <begin position="12"/>
        <end position="35"/>
    </location>
</feature>
<proteinExistence type="predicted"/>
<evidence type="ECO:0000256" key="4">
    <source>
        <dbReference type="ARBA" id="ARBA00022989"/>
    </source>
</evidence>
<evidence type="ECO:0000256" key="5">
    <source>
        <dbReference type="ARBA" id="ARBA00023136"/>
    </source>
</evidence>
<dbReference type="PANTHER" id="PTHR13628">
    <property type="entry name" value="TRANSMEMBRANE PROTEIN 267"/>
    <property type="match status" value="1"/>
</dbReference>
<dbReference type="AlphaFoldDB" id="A0AAE1D5N7"/>
<keyword evidence="5 6" id="KW-0472">Membrane</keyword>
<protein>
    <recommendedName>
        <fullName evidence="2">Transmembrane protein 267</fullName>
    </recommendedName>
</protein>
<gene>
    <name evidence="7" type="ORF">RRG08_004116</name>
</gene>
<dbReference type="Proteomes" id="UP001283361">
    <property type="component" value="Unassembled WGS sequence"/>
</dbReference>
<evidence type="ECO:0000256" key="2">
    <source>
        <dbReference type="ARBA" id="ARBA00013977"/>
    </source>
</evidence>
<name>A0AAE1D5N7_9GAST</name>
<evidence type="ECO:0000256" key="1">
    <source>
        <dbReference type="ARBA" id="ARBA00004141"/>
    </source>
</evidence>
<reference evidence="7" key="1">
    <citation type="journal article" date="2023" name="G3 (Bethesda)">
        <title>A reference genome for the long-term kleptoplast-retaining sea slug Elysia crispata morphotype clarki.</title>
        <authorList>
            <person name="Eastman K.E."/>
            <person name="Pendleton A.L."/>
            <person name="Shaikh M.A."/>
            <person name="Suttiyut T."/>
            <person name="Ogas R."/>
            <person name="Tomko P."/>
            <person name="Gavelis G."/>
            <person name="Widhalm J.R."/>
            <person name="Wisecaver J.H."/>
        </authorList>
    </citation>
    <scope>NUCLEOTIDE SEQUENCE</scope>
    <source>
        <strain evidence="7">ECLA1</strain>
    </source>
</reference>
<feature type="transmembrane region" description="Helical" evidence="6">
    <location>
        <begin position="121"/>
        <end position="139"/>
    </location>
</feature>
<feature type="transmembrane region" description="Helical" evidence="6">
    <location>
        <begin position="183"/>
        <end position="204"/>
    </location>
</feature>
<evidence type="ECO:0000256" key="3">
    <source>
        <dbReference type="ARBA" id="ARBA00022692"/>
    </source>
</evidence>
<organism evidence="7 8">
    <name type="scientific">Elysia crispata</name>
    <name type="common">lettuce slug</name>
    <dbReference type="NCBI Taxonomy" id="231223"/>
    <lineage>
        <taxon>Eukaryota</taxon>
        <taxon>Metazoa</taxon>
        <taxon>Spiralia</taxon>
        <taxon>Lophotrochozoa</taxon>
        <taxon>Mollusca</taxon>
        <taxon>Gastropoda</taxon>
        <taxon>Heterobranchia</taxon>
        <taxon>Euthyneura</taxon>
        <taxon>Panpulmonata</taxon>
        <taxon>Sacoglossa</taxon>
        <taxon>Placobranchoidea</taxon>
        <taxon>Plakobranchidae</taxon>
        <taxon>Elysia</taxon>
    </lineage>
</organism>
<keyword evidence="4 6" id="KW-1133">Transmembrane helix</keyword>
<keyword evidence="3 6" id="KW-0812">Transmembrane</keyword>
<comment type="subcellular location">
    <subcellularLocation>
        <location evidence="1">Membrane</location>
        <topology evidence="1">Multi-pass membrane protein</topology>
    </subcellularLocation>
</comment>
<comment type="caution">
    <text evidence="7">The sequence shown here is derived from an EMBL/GenBank/DDBJ whole genome shotgun (WGS) entry which is preliminary data.</text>
</comment>
<dbReference type="EMBL" id="JAWDGP010005274">
    <property type="protein sequence ID" value="KAK3758294.1"/>
    <property type="molecule type" value="Genomic_DNA"/>
</dbReference>
<keyword evidence="8" id="KW-1185">Reference proteome</keyword>
<dbReference type="GO" id="GO:0016020">
    <property type="term" value="C:membrane"/>
    <property type="evidence" value="ECO:0007669"/>
    <property type="project" value="UniProtKB-SubCell"/>
</dbReference>
<evidence type="ECO:0000313" key="8">
    <source>
        <dbReference type="Proteomes" id="UP001283361"/>
    </source>
</evidence>
<evidence type="ECO:0000313" key="7">
    <source>
        <dbReference type="EMBL" id="KAK3758294.1"/>
    </source>
</evidence>
<sequence length="220" mass="24478">MSSILETLRVCFPTPLLAFFLCLMIVTVCLIGDAMLTKAALVNLHGTYSVPMLRAFVDSSTHAAVGFLVWAMVENASLLTDYSKWGNCIVAAVLAASVDVDHFLAAGSFRLEKALHLEKRPPFHNTSLVLLGTLICVFLSKWRPKMWVFTLMFLSSWLSHHIRDANHRGLWIAPFGHTPLFSTQFYILCILVLAVCVRISVVFLRSSASSISSENFVRTV</sequence>
<evidence type="ECO:0000256" key="6">
    <source>
        <dbReference type="SAM" id="Phobius"/>
    </source>
</evidence>